<reference evidence="2 3" key="1">
    <citation type="journal article" date="2015" name="Stand. Genomic Sci.">
        <title>Genomic Encyclopedia of Bacterial and Archaeal Type Strains, Phase III: the genomes of soil and plant-associated and newly described type strains.</title>
        <authorList>
            <person name="Whitman W.B."/>
            <person name="Woyke T."/>
            <person name="Klenk H.P."/>
            <person name="Zhou Y."/>
            <person name="Lilburn T.G."/>
            <person name="Beck B.J."/>
            <person name="De Vos P."/>
            <person name="Vandamme P."/>
            <person name="Eisen J.A."/>
            <person name="Garrity G."/>
            <person name="Hugenholtz P."/>
            <person name="Kyrpides N.C."/>
        </authorList>
    </citation>
    <scope>NUCLEOTIDE SEQUENCE [LARGE SCALE GENOMIC DNA]</scope>
    <source>
        <strain evidence="2 3">RF6</strain>
    </source>
</reference>
<comment type="caution">
    <text evidence="2">The sequence shown here is derived from an EMBL/GenBank/DDBJ whole genome shotgun (WGS) entry which is preliminary data.</text>
</comment>
<organism evidence="2 3">
    <name type="scientific">Leucobacter luti</name>
    <dbReference type="NCBI Taxonomy" id="340320"/>
    <lineage>
        <taxon>Bacteria</taxon>
        <taxon>Bacillati</taxon>
        <taxon>Actinomycetota</taxon>
        <taxon>Actinomycetes</taxon>
        <taxon>Micrococcales</taxon>
        <taxon>Microbacteriaceae</taxon>
        <taxon>Leucobacter</taxon>
    </lineage>
</organism>
<dbReference type="InterPro" id="IPR014710">
    <property type="entry name" value="RmlC-like_jellyroll"/>
</dbReference>
<dbReference type="RefSeq" id="WP_157992995.1">
    <property type="nucleotide sequence ID" value="NZ_QYAG01000001.1"/>
</dbReference>
<dbReference type="Proteomes" id="UP000291832">
    <property type="component" value="Unassembled WGS sequence"/>
</dbReference>
<evidence type="ECO:0000313" key="3">
    <source>
        <dbReference type="Proteomes" id="UP000291832"/>
    </source>
</evidence>
<keyword evidence="2" id="KW-0413">Isomerase</keyword>
<evidence type="ECO:0000256" key="1">
    <source>
        <dbReference type="SAM" id="MobiDB-lite"/>
    </source>
</evidence>
<accession>A0A4Q7U0D6</accession>
<sequence>MTDTGIIELQANQPEARPYRGGSGIARFRGEPQPDAFRPEDFLGSTTEVHAGGGVGLTRLPDGRQLREAIAADPIGFLGTASPSASAGENGLLTKLLSTDERLFVHSHPSDEFAREHGLGCTGKTESWFVLDVAEGSEPYVLLGFSREVAPAELADWFEQQDVAAMVSAMHRIPVAPGDTFHVPAGVPHGIGPGLTLVELQQPTDLSILLEYTGFPGLDRDSALLGMPRDRALSAIRRAAVPHAELAALRENRTALGRVQRLFPAAADPFYAAERVRPGSADAILRAGFAIIVVRAGSGEIRTARGAVAAAPGRVFLARHDAGELRIDPALDLVVCRPAEDAA</sequence>
<dbReference type="AlphaFoldDB" id="A0A4Q7U0D6"/>
<evidence type="ECO:0000313" key="2">
    <source>
        <dbReference type="EMBL" id="RZT66834.1"/>
    </source>
</evidence>
<proteinExistence type="predicted"/>
<dbReference type="OrthoDB" id="9808275at2"/>
<name>A0A4Q7U0D6_9MICO</name>
<protein>
    <submittedName>
        <fullName evidence="2">Mannose-6-phosphate isomerase</fullName>
    </submittedName>
</protein>
<gene>
    <name evidence="2" type="ORF">EV139_0961</name>
</gene>
<keyword evidence="3" id="KW-1185">Reference proteome</keyword>
<dbReference type="CDD" id="cd07010">
    <property type="entry name" value="cupin_PMI_type_I_N_bac"/>
    <property type="match status" value="1"/>
</dbReference>
<dbReference type="EMBL" id="SHKI01000003">
    <property type="protein sequence ID" value="RZT66834.1"/>
    <property type="molecule type" value="Genomic_DNA"/>
</dbReference>
<feature type="region of interest" description="Disordered" evidence="1">
    <location>
        <begin position="1"/>
        <end position="21"/>
    </location>
</feature>
<dbReference type="Gene3D" id="2.60.120.10">
    <property type="entry name" value="Jelly Rolls"/>
    <property type="match status" value="1"/>
</dbReference>
<dbReference type="InterPro" id="IPR011051">
    <property type="entry name" value="RmlC_Cupin_sf"/>
</dbReference>
<dbReference type="SUPFAM" id="SSF51182">
    <property type="entry name" value="RmlC-like cupins"/>
    <property type="match status" value="1"/>
</dbReference>
<dbReference type="GO" id="GO:0016853">
    <property type="term" value="F:isomerase activity"/>
    <property type="evidence" value="ECO:0007669"/>
    <property type="project" value="UniProtKB-KW"/>
</dbReference>